<accession>A0A0G0VGJ4</accession>
<evidence type="ECO:0000313" key="3">
    <source>
        <dbReference type="Proteomes" id="UP000034746"/>
    </source>
</evidence>
<protein>
    <submittedName>
        <fullName evidence="2">Uncharacterized protein</fullName>
    </submittedName>
</protein>
<evidence type="ECO:0000313" key="2">
    <source>
        <dbReference type="EMBL" id="KKR98751.1"/>
    </source>
</evidence>
<dbReference type="AlphaFoldDB" id="A0A0G0VGJ4"/>
<evidence type="ECO:0000256" key="1">
    <source>
        <dbReference type="SAM" id="MobiDB-lite"/>
    </source>
</evidence>
<gene>
    <name evidence="2" type="ORF">UU48_C0001G0106</name>
</gene>
<comment type="caution">
    <text evidence="2">The sequence shown here is derived from an EMBL/GenBank/DDBJ whole genome shotgun (WGS) entry which is preliminary data.</text>
</comment>
<feature type="compositionally biased region" description="Basic and acidic residues" evidence="1">
    <location>
        <begin position="12"/>
        <end position="37"/>
    </location>
</feature>
<name>A0A0G0VGJ4_9BACT</name>
<reference evidence="2 3" key="1">
    <citation type="journal article" date="2015" name="Nature">
        <title>rRNA introns, odd ribosomes, and small enigmatic genomes across a large radiation of phyla.</title>
        <authorList>
            <person name="Brown C.T."/>
            <person name="Hug L.A."/>
            <person name="Thomas B.C."/>
            <person name="Sharon I."/>
            <person name="Castelle C.J."/>
            <person name="Singh A."/>
            <person name="Wilkins M.J."/>
            <person name="Williams K.H."/>
            <person name="Banfield J.F."/>
        </authorList>
    </citation>
    <scope>NUCLEOTIDE SEQUENCE [LARGE SCALE GENOMIC DNA]</scope>
</reference>
<dbReference type="Proteomes" id="UP000034746">
    <property type="component" value="Unassembled WGS sequence"/>
</dbReference>
<organism evidence="2 3">
    <name type="scientific">Candidatus Uhrbacteria bacterium GW2011_GWF2_41_16</name>
    <dbReference type="NCBI Taxonomy" id="1618997"/>
    <lineage>
        <taxon>Bacteria</taxon>
        <taxon>Candidatus Uhriibacteriota</taxon>
    </lineage>
</organism>
<feature type="region of interest" description="Disordered" evidence="1">
    <location>
        <begin position="1"/>
        <end position="37"/>
    </location>
</feature>
<sequence length="409" mass="46572">MSNPERGGSPSEGERKFLRESSERERVSNRGEVGEKRKEGIGHEQLIQAEIARAHRLASTRSVRETGDIVVHPENGREQGARADVLVRDTTGNFVSLQEIVPEAQGIQVVYGREIAVDPDSNEVTVPVDFHSSDLPYVIRELLRAGHRTKARTGKGESEFASALEKECKTRKALEDGLEEIMKNVRGIDIPELEARYRLLETEHAKAMGVAEKALDKLMGVGASAYQEMTNRDVYETAGGVDTFRKELRQQLLEKQSSLVFPYDEKGNRFLLGTPAEGAEHLWEMSTAQSLGHIWRDSETAKRYRFRKRLKISSDPVNVLRTFGKVAVWDTLKISFRSAGFLALRLIDVVPAKAMRWADHKVDGWLYDQQKYFGEMIWGKGYKPKWKKVEEQDKENEEWIEKKTKDNLK</sequence>
<dbReference type="EMBL" id="LCAU01000001">
    <property type="protein sequence ID" value="KKR98751.1"/>
    <property type="molecule type" value="Genomic_DNA"/>
</dbReference>
<proteinExistence type="predicted"/>